<evidence type="ECO:0000259" key="5">
    <source>
        <dbReference type="PROSITE" id="PS50937"/>
    </source>
</evidence>
<reference evidence="6 7" key="1">
    <citation type="submission" date="2018-06" db="EMBL/GenBank/DDBJ databases">
        <authorList>
            <consortium name="Pathogen Informatics"/>
            <person name="Doyle S."/>
        </authorList>
    </citation>
    <scope>NUCLEOTIDE SEQUENCE [LARGE SCALE GENOMIC DNA]</scope>
    <source>
        <strain evidence="7">NCTC 11391</strain>
    </source>
</reference>
<dbReference type="PANTHER" id="PTHR30204">
    <property type="entry name" value="REDOX-CYCLING DRUG-SENSING TRANSCRIPTIONAL ACTIVATOR SOXR"/>
    <property type="match status" value="1"/>
</dbReference>
<dbReference type="Gene3D" id="1.10.1660.10">
    <property type="match status" value="1"/>
</dbReference>
<dbReference type="SUPFAM" id="SSF46955">
    <property type="entry name" value="Putative DNA-binding domain"/>
    <property type="match status" value="1"/>
</dbReference>
<dbReference type="PROSITE" id="PS50937">
    <property type="entry name" value="HTH_MERR_2"/>
    <property type="match status" value="1"/>
</dbReference>
<dbReference type="InterPro" id="IPR000551">
    <property type="entry name" value="MerR-type_HTH_dom"/>
</dbReference>
<keyword evidence="7" id="KW-1185">Reference proteome</keyword>
<keyword evidence="2" id="KW-0805">Transcription regulation</keyword>
<dbReference type="Pfam" id="PF13411">
    <property type="entry name" value="MerR_1"/>
    <property type="match status" value="1"/>
</dbReference>
<dbReference type="PROSITE" id="PS00552">
    <property type="entry name" value="HTH_MERR_1"/>
    <property type="match status" value="1"/>
</dbReference>
<dbReference type="GO" id="GO:0003677">
    <property type="term" value="F:DNA binding"/>
    <property type="evidence" value="ECO:0007669"/>
    <property type="project" value="UniProtKB-KW"/>
</dbReference>
<evidence type="ECO:0000313" key="6">
    <source>
        <dbReference type="EMBL" id="SUN35651.1"/>
    </source>
</evidence>
<protein>
    <submittedName>
        <fullName evidence="6">Transcriptional regulator</fullName>
    </submittedName>
</protein>
<evidence type="ECO:0000256" key="2">
    <source>
        <dbReference type="ARBA" id="ARBA00023015"/>
    </source>
</evidence>
<dbReference type="OrthoDB" id="9806513at2"/>
<dbReference type="EMBL" id="UHFA01000002">
    <property type="protein sequence ID" value="SUN35651.1"/>
    <property type="molecule type" value="Genomic_DNA"/>
</dbReference>
<dbReference type="SMART" id="SM00422">
    <property type="entry name" value="HTH_MERR"/>
    <property type="match status" value="1"/>
</dbReference>
<proteinExistence type="predicted"/>
<dbReference type="RefSeq" id="WP_002999405.1">
    <property type="nucleotide sequence ID" value="NZ_UHFA01000002.1"/>
</dbReference>
<keyword evidence="4" id="KW-0804">Transcription</keyword>
<feature type="domain" description="HTH merR-type" evidence="5">
    <location>
        <begin position="12"/>
        <end position="80"/>
    </location>
</feature>
<sequence length="123" mass="14327">MREKEFRRSLAVFPIGSVMKLTDLTARQIRYYEDQGLLTPDRSSSNRRLYSLNDMDVLLEIKDYLDEGFNIAAIKKEYAKRKQLSQGASKPLTDADVRRILQDEFRNQSRFSSPNANPSSFRM</sequence>
<keyword evidence="3" id="KW-0238">DNA-binding</keyword>
<gene>
    <name evidence="6" type="primary">glnR</name>
    <name evidence="6" type="ORF">NCTC11391_00687</name>
</gene>
<dbReference type="PANTHER" id="PTHR30204:SF65">
    <property type="entry name" value="HTH-TYPE TRANSCRIPTIONAL REGULATOR TNRA"/>
    <property type="match status" value="1"/>
</dbReference>
<accession>A0A380JCB3</accession>
<evidence type="ECO:0000256" key="1">
    <source>
        <dbReference type="ARBA" id="ARBA00022491"/>
    </source>
</evidence>
<evidence type="ECO:0000313" key="7">
    <source>
        <dbReference type="Proteomes" id="UP000254082"/>
    </source>
</evidence>
<evidence type="ECO:0000256" key="4">
    <source>
        <dbReference type="ARBA" id="ARBA00023163"/>
    </source>
</evidence>
<evidence type="ECO:0000256" key="3">
    <source>
        <dbReference type="ARBA" id="ARBA00023125"/>
    </source>
</evidence>
<dbReference type="InterPro" id="IPR009061">
    <property type="entry name" value="DNA-bd_dom_put_sf"/>
</dbReference>
<dbReference type="InterPro" id="IPR047057">
    <property type="entry name" value="MerR_fam"/>
</dbReference>
<dbReference type="Proteomes" id="UP000254082">
    <property type="component" value="Unassembled WGS sequence"/>
</dbReference>
<dbReference type="GO" id="GO:0003700">
    <property type="term" value="F:DNA-binding transcription factor activity"/>
    <property type="evidence" value="ECO:0007669"/>
    <property type="project" value="InterPro"/>
</dbReference>
<dbReference type="CDD" id="cd01105">
    <property type="entry name" value="HTH_GlnR-like"/>
    <property type="match status" value="1"/>
</dbReference>
<name>A0A380JCB3_STRDO</name>
<keyword evidence="1" id="KW-0678">Repressor</keyword>
<organism evidence="6 7">
    <name type="scientific">Streptococcus downei MFe28</name>
    <dbReference type="NCBI Taxonomy" id="764290"/>
    <lineage>
        <taxon>Bacteria</taxon>
        <taxon>Bacillati</taxon>
        <taxon>Bacillota</taxon>
        <taxon>Bacilli</taxon>
        <taxon>Lactobacillales</taxon>
        <taxon>Streptococcaceae</taxon>
        <taxon>Streptococcus</taxon>
    </lineage>
</organism>
<dbReference type="AlphaFoldDB" id="A0A380JCB3"/>